<dbReference type="PANTHER" id="PTHR11538">
    <property type="entry name" value="PHENYLALANYL-TRNA SYNTHETASE"/>
    <property type="match status" value="1"/>
</dbReference>
<reference evidence="2" key="2">
    <citation type="journal article" date="2023" name="Plants (Basel)">
        <title>Annotation of the Turnera subulata (Passifloraceae) Draft Genome Reveals the S-Locus Evolved after the Divergence of Turneroideae from Passifloroideae in a Stepwise Manner.</title>
        <authorList>
            <person name="Henning P.M."/>
            <person name="Roalson E.H."/>
            <person name="Mir W."/>
            <person name="McCubbin A.G."/>
            <person name="Shore J.S."/>
        </authorList>
    </citation>
    <scope>NUCLEOTIDE SEQUENCE</scope>
    <source>
        <strain evidence="2">F60SS</strain>
    </source>
</reference>
<protein>
    <recommendedName>
        <fullName evidence="1">25S rRNA (uridine-N(3))-methyltransferase BMT5-like domain-containing protein</fullName>
    </recommendedName>
</protein>
<organism evidence="2 3">
    <name type="scientific">Turnera subulata</name>
    <dbReference type="NCBI Taxonomy" id="218843"/>
    <lineage>
        <taxon>Eukaryota</taxon>
        <taxon>Viridiplantae</taxon>
        <taxon>Streptophyta</taxon>
        <taxon>Embryophyta</taxon>
        <taxon>Tracheophyta</taxon>
        <taxon>Spermatophyta</taxon>
        <taxon>Magnoliopsida</taxon>
        <taxon>eudicotyledons</taxon>
        <taxon>Gunneridae</taxon>
        <taxon>Pentapetalae</taxon>
        <taxon>rosids</taxon>
        <taxon>fabids</taxon>
        <taxon>Malpighiales</taxon>
        <taxon>Passifloraceae</taxon>
        <taxon>Turnera</taxon>
    </lineage>
</organism>
<dbReference type="Proteomes" id="UP001141552">
    <property type="component" value="Unassembled WGS sequence"/>
</dbReference>
<dbReference type="GO" id="GO:0070042">
    <property type="term" value="F:rRNA (uridine-N3-)-methyltransferase activity"/>
    <property type="evidence" value="ECO:0007669"/>
    <property type="project" value="InterPro"/>
</dbReference>
<feature type="domain" description="25S rRNA (uridine-N(3))-methyltransferase BMT5-like" evidence="1">
    <location>
        <begin position="181"/>
        <end position="252"/>
    </location>
</feature>
<reference evidence="2" key="1">
    <citation type="submission" date="2022-02" db="EMBL/GenBank/DDBJ databases">
        <authorList>
            <person name="Henning P.M."/>
            <person name="McCubbin A.G."/>
            <person name="Shore J.S."/>
        </authorList>
    </citation>
    <scope>NUCLEOTIDE SEQUENCE</scope>
    <source>
        <strain evidence="2">F60SS</strain>
        <tissue evidence="2">Leaves</tissue>
    </source>
</reference>
<sequence length="428" mass="48795">RGTERATMEEKNKIRIMHYTNHHKILLVGEGDFSFSASLAMDFRSANNMVATSLDSRELLLSRYYMAATHLKQLEDRGCAIIHGVDVNNMSRHPLLCHRKFDRINALPLLANDGEVHVTHKTSYPFNEWKIKELAASAGLPFCVEKIFSVSHYMGYENKRGQGNRADESFPVGSCSTFIFSRASKLREKLVESFFSNALPLLANDGEVHVTHKTAHPFSQWNIQELAHSVGLTSCVKDDFSTYYYPGYQNKRGQGYRADETFPGKVTFPSLLVWLELLAQRTTWWPHLSIPEYSLAAKHLKELEDSGCTIIHGVDVSNKNLHPLLCHRKFDRIVFNFPHATLLWREQDSYQIETVVKDFFSNAVPLLANAGEVHVTHKTAHPFSQWKIKQLAYSAGLPSCAEEDFDLYDYPGYQNKKGQGYRADETFP</sequence>
<dbReference type="GO" id="GO:0005737">
    <property type="term" value="C:cytoplasm"/>
    <property type="evidence" value="ECO:0007669"/>
    <property type="project" value="TreeGrafter"/>
</dbReference>
<feature type="non-terminal residue" evidence="2">
    <location>
        <position position="428"/>
    </location>
</feature>
<feature type="domain" description="25S rRNA (uridine-N(3))-methyltransferase BMT5-like" evidence="1">
    <location>
        <begin position="292"/>
        <end position="417"/>
    </location>
</feature>
<proteinExistence type="predicted"/>
<dbReference type="PANTHER" id="PTHR11538:SF89">
    <property type="entry name" value="PROTEIN, PUTATIVE (DUF2431)-RELATED"/>
    <property type="match status" value="1"/>
</dbReference>
<feature type="domain" description="25S rRNA (uridine-N(3))-methyltransferase BMT5-like" evidence="1">
    <location>
        <begin position="106"/>
        <end position="160"/>
    </location>
</feature>
<comment type="caution">
    <text evidence="2">The sequence shown here is derived from an EMBL/GenBank/DDBJ whole genome shotgun (WGS) entry which is preliminary data.</text>
</comment>
<gene>
    <name evidence="2" type="ORF">Tsubulata_020426</name>
</gene>
<dbReference type="AlphaFoldDB" id="A0A9Q0J7N6"/>
<dbReference type="EMBL" id="JAKUCV010005381">
    <property type="protein sequence ID" value="KAJ4831403.1"/>
    <property type="molecule type" value="Genomic_DNA"/>
</dbReference>
<accession>A0A9Q0J7N6</accession>
<dbReference type="InterPro" id="IPR019446">
    <property type="entry name" value="BMT5-like"/>
</dbReference>
<name>A0A9Q0J7N6_9ROSI</name>
<evidence type="ECO:0000313" key="2">
    <source>
        <dbReference type="EMBL" id="KAJ4831403.1"/>
    </source>
</evidence>
<evidence type="ECO:0000313" key="3">
    <source>
        <dbReference type="Proteomes" id="UP001141552"/>
    </source>
</evidence>
<dbReference type="OrthoDB" id="273345at2759"/>
<feature type="non-terminal residue" evidence="2">
    <location>
        <position position="1"/>
    </location>
</feature>
<dbReference type="GO" id="GO:0070475">
    <property type="term" value="P:rRNA base methylation"/>
    <property type="evidence" value="ECO:0007669"/>
    <property type="project" value="InterPro"/>
</dbReference>
<feature type="domain" description="25S rRNA (uridine-N(3))-methyltransferase BMT5-like" evidence="1">
    <location>
        <begin position="26"/>
        <end position="104"/>
    </location>
</feature>
<dbReference type="Pfam" id="PF10354">
    <property type="entry name" value="BMT5-like"/>
    <property type="match status" value="4"/>
</dbReference>
<keyword evidence="3" id="KW-1185">Reference proteome</keyword>
<evidence type="ECO:0000259" key="1">
    <source>
        <dbReference type="Pfam" id="PF10354"/>
    </source>
</evidence>